<dbReference type="Gene3D" id="3.40.1390.30">
    <property type="entry name" value="NIF3 (NGG1p interacting factor 3)-like"/>
    <property type="match status" value="1"/>
</dbReference>
<proteinExistence type="evidence at transcript level"/>
<evidence type="ECO:0000313" key="5">
    <source>
        <dbReference type="EMBL" id="CDG67482.1"/>
    </source>
</evidence>
<keyword evidence="4" id="KW-0479">Metal-binding</keyword>
<evidence type="ECO:0000256" key="4">
    <source>
        <dbReference type="PIRSR" id="PIRSR602678-1"/>
    </source>
</evidence>
<feature type="binding site" evidence="4">
    <location>
        <position position="117"/>
    </location>
    <ligand>
        <name>a divalent metal cation</name>
        <dbReference type="ChEBI" id="CHEBI:60240"/>
        <label>1</label>
    </ligand>
</feature>
<dbReference type="PANTHER" id="PTHR13799">
    <property type="entry name" value="NGG1 INTERACTING FACTOR 3"/>
    <property type="match status" value="1"/>
</dbReference>
<dbReference type="OrthoDB" id="3345469at2759"/>
<dbReference type="FunFam" id="3.40.1390.30:FF:000001">
    <property type="entry name" value="GTP cyclohydrolase 1 type 2"/>
    <property type="match status" value="1"/>
</dbReference>
<dbReference type="GO" id="GO:0046872">
    <property type="term" value="F:metal ion binding"/>
    <property type="evidence" value="ECO:0007669"/>
    <property type="project" value="UniProtKB-KW"/>
</dbReference>
<comment type="similarity">
    <text evidence="1 3">Belongs to the GTP cyclohydrolase I type 2/NIF3 family.</text>
</comment>
<dbReference type="InterPro" id="IPR017222">
    <property type="entry name" value="DUF34/NIF3_animal"/>
</dbReference>
<dbReference type="InterPro" id="IPR036069">
    <property type="entry name" value="DUF34/NIF3_sf"/>
</dbReference>
<dbReference type="NCBIfam" id="TIGR00486">
    <property type="entry name" value="YbgI_SA1388"/>
    <property type="match status" value="1"/>
</dbReference>
<feature type="binding site" evidence="4">
    <location>
        <position position="155"/>
    </location>
    <ligand>
        <name>a divalent metal cation</name>
        <dbReference type="ChEBI" id="CHEBI:60240"/>
        <label>1</label>
    </ligand>
</feature>
<dbReference type="EMBL" id="HAAD01001250">
    <property type="protein sequence ID" value="CDG67482.1"/>
    <property type="molecule type" value="mRNA"/>
</dbReference>
<organism evidence="5">
    <name type="scientific">Hydra vulgaris</name>
    <name type="common">Hydra</name>
    <name type="synonym">Hydra attenuata</name>
    <dbReference type="NCBI Taxonomy" id="6087"/>
    <lineage>
        <taxon>Eukaryota</taxon>
        <taxon>Metazoa</taxon>
        <taxon>Cnidaria</taxon>
        <taxon>Hydrozoa</taxon>
        <taxon>Hydroidolina</taxon>
        <taxon>Anthoathecata</taxon>
        <taxon>Aplanulata</taxon>
        <taxon>Hydridae</taxon>
        <taxon>Hydra</taxon>
    </lineage>
</organism>
<protein>
    <recommendedName>
        <fullName evidence="2 3">NIF3-like protein 1</fullName>
    </recommendedName>
</protein>
<evidence type="ECO:0000256" key="3">
    <source>
        <dbReference type="PIRNR" id="PIRNR037490"/>
    </source>
</evidence>
<feature type="binding site" evidence="4">
    <location>
        <position position="275"/>
    </location>
    <ligand>
        <name>a divalent metal cation</name>
        <dbReference type="ChEBI" id="CHEBI:60240"/>
        <label>1</label>
    </ligand>
</feature>
<feature type="binding site" evidence="4">
    <location>
        <position position="279"/>
    </location>
    <ligand>
        <name>a divalent metal cation</name>
        <dbReference type="ChEBI" id="CHEBI:60240"/>
        <label>1</label>
    </ligand>
</feature>
<dbReference type="Pfam" id="PF01784">
    <property type="entry name" value="DUF34_NIF3"/>
    <property type="match status" value="1"/>
</dbReference>
<gene>
    <name evidence="5" type="primary">NIF3L1</name>
</gene>
<accession>T2M6B0</accession>
<dbReference type="GO" id="GO:0005739">
    <property type="term" value="C:mitochondrion"/>
    <property type="evidence" value="ECO:0007669"/>
    <property type="project" value="TreeGrafter"/>
</dbReference>
<dbReference type="SUPFAM" id="SSF102705">
    <property type="entry name" value="NIF3 (NGG1p interacting factor 3)-like"/>
    <property type="match status" value="1"/>
</dbReference>
<sequence length="313" mass="34871">MNLRFSVARDIKWTNFFTLYTPYTTKSYLLKKTAAFIKLNQRNLASVHSIGMELKEVVAKLESFASTKLAENWDNVGLLIQPSSPLLVNVLFLTNDLTEDVLDESISKGANMILCYHPPIFRSLKRITQSSWKERLVVKAFENRIAIYSPHTAYDVIKGGVNDWLISCFEGVVSPINPLENDSTCGSGRICQLKSPLLIADVISKVKEHLGLDLIRVGYSRNGKLKMINSIATCAGSGATILEGVRADVYLTGEMSHHEILDAVSNDVTVLLCEHSNTERGFLKSHSKTLTCLLDYKVQVICSEVDKDPILFV</sequence>
<dbReference type="AlphaFoldDB" id="T2M6B0"/>
<reference evidence="5" key="1">
    <citation type="journal article" date="2013" name="Genome Biol. Evol.">
        <title>Punctuated emergences of genetic and phenotypic innovations in eumetazoan, bilaterian, euteleostome, and hominidae ancestors.</title>
        <authorList>
            <person name="Wenger Y."/>
            <person name="Galliot B."/>
        </authorList>
    </citation>
    <scope>NUCLEOTIDE SEQUENCE</scope>
    <source>
        <tissue evidence="5">Whole animals</tissue>
    </source>
</reference>
<dbReference type="PANTHER" id="PTHR13799:SF13">
    <property type="entry name" value="NIF3-LIKE PROTEIN 1"/>
    <property type="match status" value="1"/>
</dbReference>
<dbReference type="InterPro" id="IPR002678">
    <property type="entry name" value="DUF34/NIF3"/>
</dbReference>
<evidence type="ECO:0000256" key="2">
    <source>
        <dbReference type="ARBA" id="ARBA00019069"/>
    </source>
</evidence>
<name>T2M6B0_HYDVU</name>
<dbReference type="PIRSF" id="PIRSF037490">
    <property type="entry name" value="UCP037490_NIF3_euk"/>
    <property type="match status" value="1"/>
</dbReference>
<evidence type="ECO:0000256" key="1">
    <source>
        <dbReference type="ARBA" id="ARBA00006964"/>
    </source>
</evidence>